<dbReference type="RefSeq" id="WP_054405949.1">
    <property type="nucleotide sequence ID" value="NZ_FOYA01000004.1"/>
</dbReference>
<proteinExistence type="predicted"/>
<sequence>MNFSVSEFLVTEQAFDPVNDKIAIVIDEFELKKNPDWPFRYSEPYIVSMAIDQNGANNPAIDFNVLPFPNVKKGDIVNFGGQGHLIYGPANPGEFVAYSVLYMESDSDMRSLGEAIQEIIQSEAAKNGAAALLAANPGFATAGRVLGDLALIIADRLKKNKDDELFRQNGTLLRGTDVPYDIKVPFESSNSFIRSKISVIPLSSALTAAKDTGEIKL</sequence>
<evidence type="ECO:0000313" key="2">
    <source>
        <dbReference type="Proteomes" id="UP000037755"/>
    </source>
</evidence>
<comment type="caution">
    <text evidence="1">The sequence shown here is derived from an EMBL/GenBank/DDBJ whole genome shotgun (WGS) entry which is preliminary data.</text>
</comment>
<reference evidence="1 2" key="1">
    <citation type="submission" date="2015-08" db="EMBL/GenBank/DDBJ databases">
        <title>Whole genome sequence of Flavobacterium akiainvivens IK-1T, from decaying Wikstroemia oahuensis, an endemic Hawaiian shrub.</title>
        <authorList>
            <person name="Wan X."/>
            <person name="Hou S."/>
            <person name="Saito J."/>
            <person name="Donachie S."/>
        </authorList>
    </citation>
    <scope>NUCLEOTIDE SEQUENCE [LARGE SCALE GENOMIC DNA]</scope>
    <source>
        <strain evidence="1 2">IK-1</strain>
    </source>
</reference>
<keyword evidence="2" id="KW-1185">Reference proteome</keyword>
<gene>
    <name evidence="1" type="ORF">AM493_01730</name>
</gene>
<dbReference type="OrthoDB" id="1422790at2"/>
<accession>A0A0N0RQE0</accession>
<dbReference type="AlphaFoldDB" id="A0A0N0RQE0"/>
<evidence type="ECO:0000313" key="1">
    <source>
        <dbReference type="EMBL" id="KOS04899.1"/>
    </source>
</evidence>
<dbReference type="STRING" id="1202724.AM493_01730"/>
<name>A0A0N0RQE0_9FLAO</name>
<protein>
    <submittedName>
        <fullName evidence="1">Uncharacterized protein</fullName>
    </submittedName>
</protein>
<dbReference type="Proteomes" id="UP000037755">
    <property type="component" value="Unassembled WGS sequence"/>
</dbReference>
<organism evidence="1 2">
    <name type="scientific">Flavobacterium akiainvivens</name>
    <dbReference type="NCBI Taxonomy" id="1202724"/>
    <lineage>
        <taxon>Bacteria</taxon>
        <taxon>Pseudomonadati</taxon>
        <taxon>Bacteroidota</taxon>
        <taxon>Flavobacteriia</taxon>
        <taxon>Flavobacteriales</taxon>
        <taxon>Flavobacteriaceae</taxon>
        <taxon>Flavobacterium</taxon>
    </lineage>
</organism>
<dbReference type="PATRIC" id="fig|1202724.3.peg.351"/>
<dbReference type="EMBL" id="LIYD01000005">
    <property type="protein sequence ID" value="KOS04899.1"/>
    <property type="molecule type" value="Genomic_DNA"/>
</dbReference>